<gene>
    <name evidence="1" type="ORF">PAPYR_194</name>
</gene>
<dbReference type="EMBL" id="JAPMOS010000001">
    <property type="protein sequence ID" value="KAJ4462965.1"/>
    <property type="molecule type" value="Genomic_DNA"/>
</dbReference>
<name>A0ABQ8UZH4_9EUKA</name>
<reference evidence="1" key="1">
    <citation type="journal article" date="2022" name="bioRxiv">
        <title>Genomics of Preaxostyla Flagellates Illuminates Evolutionary Transitions and the Path Towards Mitochondrial Loss.</title>
        <authorList>
            <person name="Novak L.V.F."/>
            <person name="Treitli S.C."/>
            <person name="Pyrih J."/>
            <person name="Halakuc P."/>
            <person name="Pipaliya S.V."/>
            <person name="Vacek V."/>
            <person name="Brzon O."/>
            <person name="Soukal P."/>
            <person name="Eme L."/>
            <person name="Dacks J.B."/>
            <person name="Karnkowska A."/>
            <person name="Elias M."/>
            <person name="Hampl V."/>
        </authorList>
    </citation>
    <scope>NUCLEOTIDE SEQUENCE</scope>
    <source>
        <strain evidence="1">RCP-MX</strain>
    </source>
</reference>
<protein>
    <submittedName>
        <fullName evidence="1">Uncharacterized protein</fullName>
    </submittedName>
</protein>
<evidence type="ECO:0000313" key="1">
    <source>
        <dbReference type="EMBL" id="KAJ4462965.1"/>
    </source>
</evidence>
<comment type="caution">
    <text evidence="1">The sequence shown here is derived from an EMBL/GenBank/DDBJ whole genome shotgun (WGS) entry which is preliminary data.</text>
</comment>
<keyword evidence="2" id="KW-1185">Reference proteome</keyword>
<organism evidence="1 2">
    <name type="scientific">Paratrimastix pyriformis</name>
    <dbReference type="NCBI Taxonomy" id="342808"/>
    <lineage>
        <taxon>Eukaryota</taxon>
        <taxon>Metamonada</taxon>
        <taxon>Preaxostyla</taxon>
        <taxon>Paratrimastigidae</taxon>
        <taxon>Paratrimastix</taxon>
    </lineage>
</organism>
<dbReference type="Proteomes" id="UP001141327">
    <property type="component" value="Unassembled WGS sequence"/>
</dbReference>
<accession>A0ABQ8UZH4</accession>
<sequence>MKESDCAPNYFLALSSQALLRDRSLSHEECVFCLLWNAEMSMLRMTPPNAVLPETVRSFTKRNVATFHENPPLFRRMLLTKLLVLCYENRIQLGDLQACLLEYDERLAEAAANDVDPPPDVTH</sequence>
<proteinExistence type="predicted"/>
<evidence type="ECO:0000313" key="2">
    <source>
        <dbReference type="Proteomes" id="UP001141327"/>
    </source>
</evidence>